<dbReference type="GO" id="GO:0003677">
    <property type="term" value="F:DNA binding"/>
    <property type="evidence" value="ECO:0007669"/>
    <property type="project" value="UniProtKB-KW"/>
</dbReference>
<evidence type="ECO:0000313" key="11">
    <source>
        <dbReference type="EMBL" id="APR74603.1"/>
    </source>
</evidence>
<evidence type="ECO:0000313" key="10">
    <source>
        <dbReference type="EMBL" id="AKU37609.1"/>
    </source>
</evidence>
<dbReference type="GO" id="GO:0000166">
    <property type="term" value="F:nucleotide binding"/>
    <property type="evidence" value="ECO:0007669"/>
    <property type="project" value="InterPro"/>
</dbReference>
<dbReference type="PANTHER" id="PTHR31511">
    <property type="entry name" value="PROTEIN CBG23764"/>
    <property type="match status" value="1"/>
</dbReference>
<keyword evidence="7" id="KW-0238">DNA-binding</keyword>
<dbReference type="GO" id="GO:0006260">
    <property type="term" value="P:DNA replication"/>
    <property type="evidence" value="ECO:0007669"/>
    <property type="project" value="UniProtKB-KW"/>
</dbReference>
<dbReference type="EC" id="2.7.7.7" evidence="2"/>
<name>A0A0K1L778_9VIRU</name>
<dbReference type="GO" id="GO:0003887">
    <property type="term" value="F:DNA-directed DNA polymerase activity"/>
    <property type="evidence" value="ECO:0007669"/>
    <property type="project" value="UniProtKB-KW"/>
</dbReference>
<evidence type="ECO:0000256" key="5">
    <source>
        <dbReference type="ARBA" id="ARBA00022705"/>
    </source>
</evidence>
<dbReference type="InterPro" id="IPR023211">
    <property type="entry name" value="DNA_pol_palm_dom_sf"/>
</dbReference>
<sequence>MIRKPFCNFKMPLVKITEDTPATPGYYYSTSKDELASFLEKVLDNTPIGQLSVSFHVAGSFLKDDERKIIHTTPDVFNIHSDGIIPIDVQIDNFIEDYLDPEKSSFSKYSGSGFSLQVILSYWVNIVPYSPNNIAVPTSRNTQDYRDGTPAPIELNLSSSIRRNFIGVIAQHFTEPGYTKTGKVKSTYPLEVIEEFIKQRGFERYAELAVNVSTIPAIHAEINEFNIIIWSITGIPIYAKILGEVDEVPIHMLKKGDNLHLIRSIRAFLNENKTNQNRVFCTLCKKFHIPNACNITGEIICIDDIKDNEKDKGLISPISKPKIIYPDTKHCLVAYADFEAIIDNNVHKPASYSLIPIIAGDPPAENFIFTKSVLNLEDEVFNEDGEIIKFDNIIEMFLTDLYSIIKKFQTNDYGKEANLIDEAGERFKCLACNKNKKGKYYYARHYGLGIFGYYCRSCFLAHDNTFIVYFHNFKGYDHHILLEQLLNKDSKHNTCRGKSINKMDVITHKDILSDFIRITFKDTFNFLPESLASLASKLTTLKYTPDKFKDAFNSGKGEFPYEWFDDFNKLEEIEVPQDPADWDSRLTNKKGTEEIIKKANQIWIDNNMQIFHDYVLLYNELDVWLLLEVFEAFRDTTVNEDKIDPVYFDGAPGLTFYLARMYENSLDMHVIPDKNVYLDVSRNIRGGVTQVVTKYANIEDVDETIVYLDVNTMYSYCMKQKLANKYLGTLDTLPDNYDSDDNFCYFIKGDFSYPEYLHDLPAHLSMPLMPHQYNNKLCTTFLDKKDMLIHSKVFKYYLSKGLVCDKIHYVYKFKQEYIIKDYVETNIQKRNSSTDPGTKDYYKLKNNALFGKTCENVFKYKIFSVTNVNSGDRENKCMSKAKSHITLGNCILYEECVTRYLLDKPIQIGFTILELAKLMIYEFIYELFDVIPEGSTATMLYTDTDSVIFKFKGFNGVHPYKYLLTTSLASKLDIPINKDGSFGSATKTPGLWSDDTKYKTITEFIGLRAMQYAYSIANDRDILKHKGIPKNALKDDNNPMNVNDFRNVLFEMKDLTVNIAQIRATKNVLTSTVTKKLALSTKDNKRITYTDKITTLPFGYKGELYSNYMDDVVIE</sequence>
<keyword evidence="3" id="KW-0808">Transferase</keyword>
<dbReference type="InterPro" id="IPR012337">
    <property type="entry name" value="RNaseH-like_sf"/>
</dbReference>
<dbReference type="EMBL" id="KP886818">
    <property type="protein sequence ID" value="AKU37609.1"/>
    <property type="molecule type" value="Genomic_DNA"/>
</dbReference>
<evidence type="ECO:0000256" key="2">
    <source>
        <dbReference type="ARBA" id="ARBA00012417"/>
    </source>
</evidence>
<evidence type="ECO:0000259" key="9">
    <source>
        <dbReference type="Pfam" id="PF03175"/>
    </source>
</evidence>
<protein>
    <recommendedName>
        <fullName evidence="2">DNA-directed DNA polymerase</fullName>
        <ecNumber evidence="2">2.7.7.7</ecNumber>
    </recommendedName>
</protein>
<evidence type="ECO:0000256" key="6">
    <source>
        <dbReference type="ARBA" id="ARBA00022932"/>
    </source>
</evidence>
<dbReference type="SUPFAM" id="SSF56672">
    <property type="entry name" value="DNA/RNA polymerases"/>
    <property type="match status" value="1"/>
</dbReference>
<dbReference type="EMBL" id="KX760110">
    <property type="protein sequence ID" value="APR74603.1"/>
    <property type="molecule type" value="Genomic_DNA"/>
</dbReference>
<organism evidence="10">
    <name type="scientific">Bombyx mori bidensovirus</name>
    <dbReference type="NCBI Taxonomy" id="1285589"/>
    <lineage>
        <taxon>Viruses</taxon>
        <taxon>Monodnaviria</taxon>
        <taxon>Shotokuvirae</taxon>
        <taxon>Cossaviricota</taxon>
        <taxon>Mouviricetes</taxon>
        <taxon>Polivirales</taxon>
        <taxon>Bidnaviridae</taxon>
        <taxon>Bidensovirus</taxon>
    </lineage>
</organism>
<evidence type="ECO:0000256" key="1">
    <source>
        <dbReference type="ARBA" id="ARBA00005755"/>
    </source>
</evidence>
<gene>
    <name evidence="11" type="primary">ORF4</name>
</gene>
<evidence type="ECO:0000256" key="4">
    <source>
        <dbReference type="ARBA" id="ARBA00022695"/>
    </source>
</evidence>
<dbReference type="InterPro" id="IPR043502">
    <property type="entry name" value="DNA/RNA_pol_sf"/>
</dbReference>
<dbReference type="Gene3D" id="3.90.1600.10">
    <property type="entry name" value="Palm domain of DNA polymerase"/>
    <property type="match status" value="1"/>
</dbReference>
<evidence type="ECO:0000256" key="3">
    <source>
        <dbReference type="ARBA" id="ARBA00022679"/>
    </source>
</evidence>
<proteinExistence type="inferred from homology"/>
<reference evidence="10" key="1">
    <citation type="submission" date="2015-02" db="EMBL/GenBank/DDBJ databases">
        <authorList>
            <person name="Chooi Y.-H."/>
        </authorList>
    </citation>
    <scope>NUCLEOTIDE SEQUENCE</scope>
</reference>
<evidence type="ECO:0000256" key="7">
    <source>
        <dbReference type="ARBA" id="ARBA00023125"/>
    </source>
</evidence>
<reference evidence="11" key="2">
    <citation type="submission" date="2016-08" db="EMBL/GenBank/DDBJ databases">
        <authorList>
            <person name="Seilhamer J.J."/>
        </authorList>
    </citation>
    <scope>NUCLEOTIDE SEQUENCE</scope>
</reference>
<accession>A0A0K1L778</accession>
<dbReference type="InterPro" id="IPR004868">
    <property type="entry name" value="DNA-dir_DNA_pol_B_mt/vir"/>
</dbReference>
<comment type="catalytic activity">
    <reaction evidence="8">
        <text>DNA(n) + a 2'-deoxyribonucleoside 5'-triphosphate = DNA(n+1) + diphosphate</text>
        <dbReference type="Rhea" id="RHEA:22508"/>
        <dbReference type="Rhea" id="RHEA-COMP:17339"/>
        <dbReference type="Rhea" id="RHEA-COMP:17340"/>
        <dbReference type="ChEBI" id="CHEBI:33019"/>
        <dbReference type="ChEBI" id="CHEBI:61560"/>
        <dbReference type="ChEBI" id="CHEBI:173112"/>
        <dbReference type="EC" id="2.7.7.7"/>
    </reaction>
</comment>
<keyword evidence="5" id="KW-0235">DNA replication</keyword>
<comment type="similarity">
    <text evidence="1">Belongs to the DNA polymerase type-B family.</text>
</comment>
<dbReference type="Pfam" id="PF03175">
    <property type="entry name" value="DNA_pol_B_2"/>
    <property type="match status" value="1"/>
</dbReference>
<keyword evidence="4" id="KW-0548">Nucleotidyltransferase</keyword>
<evidence type="ECO:0000256" key="8">
    <source>
        <dbReference type="ARBA" id="ARBA00049244"/>
    </source>
</evidence>
<dbReference type="PANTHER" id="PTHR31511:SF12">
    <property type="entry name" value="RHO TERMINATION FACTOR N-TERMINAL DOMAIN-CONTAINING PROTEIN"/>
    <property type="match status" value="1"/>
</dbReference>
<feature type="domain" description="DNA-directed DNA polymerase family B mitochondria/virus" evidence="9">
    <location>
        <begin position="465"/>
        <end position="881"/>
    </location>
</feature>
<dbReference type="SUPFAM" id="SSF53098">
    <property type="entry name" value="Ribonuclease H-like"/>
    <property type="match status" value="1"/>
</dbReference>
<keyword evidence="6" id="KW-0239">DNA-directed DNA polymerase</keyword>